<evidence type="ECO:0000259" key="7">
    <source>
        <dbReference type="Pfam" id="PF13087"/>
    </source>
</evidence>
<dbReference type="GO" id="GO:0005524">
    <property type="term" value="F:ATP binding"/>
    <property type="evidence" value="ECO:0007669"/>
    <property type="project" value="UniProtKB-KW"/>
</dbReference>
<feature type="compositionally biased region" description="Polar residues" evidence="6">
    <location>
        <begin position="1501"/>
        <end position="1511"/>
    </location>
</feature>
<evidence type="ECO:0000256" key="3">
    <source>
        <dbReference type="ARBA" id="ARBA00022806"/>
    </source>
</evidence>
<evidence type="ECO:0000313" key="9">
    <source>
        <dbReference type="EMBL" id="AHE54201.1"/>
    </source>
</evidence>
<dbReference type="GO" id="GO:0043139">
    <property type="term" value="F:5'-3' DNA helicase activity"/>
    <property type="evidence" value="ECO:0007669"/>
    <property type="project" value="TreeGrafter"/>
</dbReference>
<dbReference type="SUPFAM" id="SSF52980">
    <property type="entry name" value="Restriction endonuclease-like"/>
    <property type="match status" value="1"/>
</dbReference>
<dbReference type="SUPFAM" id="SSF52540">
    <property type="entry name" value="P-loop containing nucleoside triphosphate hydrolases"/>
    <property type="match status" value="1"/>
</dbReference>
<dbReference type="InterPro" id="IPR011335">
    <property type="entry name" value="Restrct_endonuc-II-like"/>
</dbReference>
<dbReference type="KEGG" id="ssan:NX02_12515"/>
<dbReference type="Pfam" id="PF18741">
    <property type="entry name" value="MTES_1575"/>
    <property type="match status" value="1"/>
</dbReference>
<dbReference type="EMBL" id="CP006644">
    <property type="protein sequence ID" value="AHE54201.1"/>
    <property type="molecule type" value="Genomic_DNA"/>
</dbReference>
<dbReference type="GO" id="GO:0016787">
    <property type="term" value="F:hydrolase activity"/>
    <property type="evidence" value="ECO:0007669"/>
    <property type="project" value="UniProtKB-KW"/>
</dbReference>
<dbReference type="Pfam" id="PF13604">
    <property type="entry name" value="AAA_30"/>
    <property type="match status" value="1"/>
</dbReference>
<evidence type="ECO:0000256" key="4">
    <source>
        <dbReference type="ARBA" id="ARBA00022840"/>
    </source>
</evidence>
<dbReference type="Gene3D" id="3.40.50.300">
    <property type="entry name" value="P-loop containing nucleotide triphosphate hydrolases"/>
    <property type="match status" value="3"/>
</dbReference>
<dbReference type="InterPro" id="IPR049468">
    <property type="entry name" value="Restrct_endonuc-II-like_dom"/>
</dbReference>
<dbReference type="eggNOG" id="COG1112">
    <property type="taxonomic scope" value="Bacteria"/>
</dbReference>
<evidence type="ECO:0000256" key="5">
    <source>
        <dbReference type="SAM" id="Coils"/>
    </source>
</evidence>
<dbReference type="PANTHER" id="PTHR43788">
    <property type="entry name" value="DNA2/NAM7 HELICASE FAMILY MEMBER"/>
    <property type="match status" value="1"/>
</dbReference>
<evidence type="ECO:0000313" key="10">
    <source>
        <dbReference type="Proteomes" id="UP000018851"/>
    </source>
</evidence>
<dbReference type="HOGENOM" id="CLU_000738_1_0_5"/>
<dbReference type="InterPro" id="IPR041679">
    <property type="entry name" value="DNA2/NAM7-like_C"/>
</dbReference>
<keyword evidence="10" id="KW-1185">Reference proteome</keyword>
<evidence type="ECO:0000256" key="6">
    <source>
        <dbReference type="SAM" id="MobiDB-lite"/>
    </source>
</evidence>
<dbReference type="InterPro" id="IPR027417">
    <property type="entry name" value="P-loop_NTPase"/>
</dbReference>
<dbReference type="CDD" id="cd18808">
    <property type="entry name" value="SF1_C_Upf1"/>
    <property type="match status" value="1"/>
</dbReference>
<evidence type="ECO:0000256" key="1">
    <source>
        <dbReference type="ARBA" id="ARBA00022741"/>
    </source>
</evidence>
<protein>
    <submittedName>
        <fullName evidence="9">Uncharacterized protein</fullName>
    </submittedName>
</protein>
<keyword evidence="4" id="KW-0067">ATP-binding</keyword>
<gene>
    <name evidence="9" type="ORF">NX02_12515</name>
</gene>
<reference evidence="9 10" key="1">
    <citation type="submission" date="2013-07" db="EMBL/GenBank/DDBJ databases">
        <title>Completed genome of Sphingomonas sanxanigenens NX02.</title>
        <authorList>
            <person name="Ma T."/>
            <person name="Huang H."/>
            <person name="Wu M."/>
            <person name="Li X."/>
            <person name="Li G."/>
        </authorList>
    </citation>
    <scope>NUCLEOTIDE SEQUENCE [LARGE SCALE GENOMIC DNA]</scope>
    <source>
        <strain evidence="9 10">NX02</strain>
    </source>
</reference>
<accession>W0AAS0</accession>
<evidence type="ECO:0000256" key="2">
    <source>
        <dbReference type="ARBA" id="ARBA00022801"/>
    </source>
</evidence>
<dbReference type="InterPro" id="IPR047187">
    <property type="entry name" value="SF1_C_Upf1"/>
</dbReference>
<dbReference type="eggNOG" id="COG0507">
    <property type="taxonomic scope" value="Bacteria"/>
</dbReference>
<dbReference type="PANTHER" id="PTHR43788:SF8">
    <property type="entry name" value="DNA-BINDING PROTEIN SMUBP-2"/>
    <property type="match status" value="1"/>
</dbReference>
<feature type="domain" description="Restriction endonuclease type II-like" evidence="8">
    <location>
        <begin position="1382"/>
        <end position="1472"/>
    </location>
</feature>
<keyword evidence="1" id="KW-0547">Nucleotide-binding</keyword>
<dbReference type="Gene3D" id="3.40.960.10">
    <property type="entry name" value="VSR Endonuclease"/>
    <property type="match status" value="1"/>
</dbReference>
<keyword evidence="3" id="KW-0347">Helicase</keyword>
<feature type="compositionally biased region" description="Basic and acidic residues" evidence="6">
    <location>
        <begin position="1551"/>
        <end position="1560"/>
    </location>
</feature>
<keyword evidence="2" id="KW-0378">Hydrolase</keyword>
<feature type="coiled-coil region" evidence="5">
    <location>
        <begin position="488"/>
        <end position="515"/>
    </location>
</feature>
<keyword evidence="5" id="KW-0175">Coiled coil</keyword>
<dbReference type="STRING" id="1123269.NX02_12515"/>
<dbReference type="Proteomes" id="UP000018851">
    <property type="component" value="Chromosome"/>
</dbReference>
<proteinExistence type="predicted"/>
<sequence length="1696" mass="189804">MMNVQRDRLLDLIAYVEATERDKLKTVLDVTRHNGFLYAKDELDLPGVTLNRLVDDDAIWLHVERLAKQAPPVPDSTELRCWLRLQDDPAQAPRLMSEVAAQALINAGISLVDETAQTVRIDDYPDAEELRSALDAYIAGPWALWAEQERPRRLTIKLYNALFLLRQSLEIAVDTPIELVCGIGLATLERDGQTLRYPVLTMATEIALDPVTHAIDVRPRMEAAPAVEAETLDRMELRAVDEWRTNARRHLAELEDEPLSPFAPESYEPILRQAAALLDPDGRYQPLGDAAASGLPKAGQTLEVHETFMFFQRERRASQLMDDLARFREQAVAAAPDLQLPGALLALLTEPATAPSEEDYPSYRGISTIPGITSSDGGGEDLFFPKPFNREQVEVVQRLAVRPGVVVQGPPGTGKTHTIANIVSHYLALGKRVLVTSQKAPALKVLRDQLPSAVRPLAVSLLDSDRDGLKQFQESVEIIAGRLQRIKRSELTSEIESLDSQIDNLHRTLARIDKEVDDIGRSAIAGITLDGEQIEPLRAARDLIANPDLATWLTDLMDEKAAFAPRFSDQDIFDLRVARKALGRRLAYLGIDLPALDRLPNDDTMADAHRDLAQMESLQRQIASGEIVALADHRPETIARADALLTMARSLKTGRDALSSSEHHWTEQAITLLRRLPDDEAIGALEAKRSEVEALLEENRYFLTRPVELPADAIDDDKLIGAIADLAGGGTGLGLVAGLFAGQLKLRLASIRIVGEKPRTAADWEDIRRFAAAQQQAKRLKVAWNHAAEHSSLSPIDVDGLIGVRSMLAQLDQLVSIREHISLENRVTAEIASIAPRWSKPVQRGSEAIAALLDMLETHALRRRLERAGAIRRSMLDLFANGRAELGARIRSCLQTDLGSPSITTSDFRDRWANLRQELSEILAHCSALETVARVTRAIEESGAPNWARQLRTEPVEAVEDSLTPGDWARRWRLRQFDGWLARIDRHGRLHRLAADRVESETLLKSAYERSIELRTWLKLSNRATDKVRAALAAYAAAVRRIGRGTGKSAARYRRDARDASDRAKGALPCWIMPHYRVSESLPSDFGLFDLVIVDEASQSTLAALPALMRAEQILIVGDDKQVSPEHVGLDQDRADTLAHRHLDGQVPDYRRQLRQENSLYDLGQVVFAGGRLMLKEHFRSVAPIIEFSKAQFYAHELMPLRLPTASERLDPPLIDILVEDGYRRGKRNPPEADCIVAEIQRIANDPAMAKRTVGVTTLLGQEQAKYIYDKIQDEIGTEIIERHDIRVGDPTAFQGDERDIMFVSLVAQRGDIALSGSAYDQRFNVAASRARNRMVLVRSVDLGDLKPADKLRRALIEHFRAPFANEAAGTGSRRERCESDFEREMFDLLVARGFRVDTQVRVGNFRIDLIVEGENDRRLAIECDGDRFHGPDMWSRDMERQRLLERAGWEVWRCFASRFVRERNAVLDELLMLLETRGIEPMVVEDGWTSRHTEHRRWRSQSGDDNQQSENPDEGAADKSENALPADETPAESPDAQSRAAFPLVTDDNPDAHIFENGRRTRPQTTPRRAAVDLFDTSGDEDHHQSDALERRTTEPEIQLAILYLMTDGAEWTNGELKRVLDESFPLTTGDRMQAAHRPNERKWEELVNNALSPSRSNSLTSRALVRTVSRGHHILTDEGRALIEAKIAQEREGG</sequence>
<name>W0AAS0_9SPHN</name>
<dbReference type="InterPro" id="IPR050534">
    <property type="entry name" value="Coronavir_polyprotein_1ab"/>
</dbReference>
<dbReference type="PATRIC" id="fig|1123269.5.peg.2429"/>
<feature type="domain" description="DNA2/NAM7 helicase-like C-terminal" evidence="7">
    <location>
        <begin position="1173"/>
        <end position="1338"/>
    </location>
</feature>
<feature type="region of interest" description="Disordered" evidence="6">
    <location>
        <begin position="1491"/>
        <end position="1569"/>
    </location>
</feature>
<dbReference type="RefSeq" id="WP_245648832.1">
    <property type="nucleotide sequence ID" value="NZ_CP006644.1"/>
</dbReference>
<organism evidence="9 10">
    <name type="scientific">Sphingomonas sanxanigenens DSM 19645 = NX02</name>
    <dbReference type="NCBI Taxonomy" id="1123269"/>
    <lineage>
        <taxon>Bacteria</taxon>
        <taxon>Pseudomonadati</taxon>
        <taxon>Pseudomonadota</taxon>
        <taxon>Alphaproteobacteria</taxon>
        <taxon>Sphingomonadales</taxon>
        <taxon>Sphingomonadaceae</taxon>
        <taxon>Sphingomonas</taxon>
    </lineage>
</organism>
<dbReference type="Pfam" id="PF13087">
    <property type="entry name" value="AAA_12"/>
    <property type="match status" value="1"/>
</dbReference>
<evidence type="ECO:0000259" key="8">
    <source>
        <dbReference type="Pfam" id="PF18741"/>
    </source>
</evidence>